<dbReference type="GO" id="GO:0005975">
    <property type="term" value="P:carbohydrate metabolic process"/>
    <property type="evidence" value="ECO:0007669"/>
    <property type="project" value="InterPro"/>
</dbReference>
<name>X6NDI0_RETFI</name>
<dbReference type="InterPro" id="IPR001579">
    <property type="entry name" value="Glyco_hydro_18_chit_AS"/>
</dbReference>
<dbReference type="Proteomes" id="UP000023152">
    <property type="component" value="Unassembled WGS sequence"/>
</dbReference>
<dbReference type="PROSITE" id="PS01095">
    <property type="entry name" value="GH18_1"/>
    <property type="match status" value="1"/>
</dbReference>
<sequence length="279" mass="33615">HLKEKYEDYRQQLVQSAYQFVTESKEVVNNSLRQAVAHMVTQIIDVQNQHFFTFELYRPGTIESTTAIKLGLLEKLFEYLSRCDDYLRHKDLRAFTCCLASFYAKRMRQVLIGRTIRTFRLQDNEVLEKDFDELFELLASFDGVDFDVERFPLSNEEHPLYPYFDVLELMKTPNNDLFHQHVMVMTERSEIEDKAEKEREDKEMEEIKEKLKDPRYKKRQERIKLYSLASLAEKLVRQRNRLKRIHDHPVLHVLTHRADEEAQTYVENFVQYRKKNEPL</sequence>
<dbReference type="AlphaFoldDB" id="X6NDI0"/>
<organism evidence="1 2">
    <name type="scientific">Reticulomyxa filosa</name>
    <dbReference type="NCBI Taxonomy" id="46433"/>
    <lineage>
        <taxon>Eukaryota</taxon>
        <taxon>Sar</taxon>
        <taxon>Rhizaria</taxon>
        <taxon>Retaria</taxon>
        <taxon>Foraminifera</taxon>
        <taxon>Monothalamids</taxon>
        <taxon>Reticulomyxidae</taxon>
        <taxon>Reticulomyxa</taxon>
    </lineage>
</organism>
<gene>
    <name evidence="1" type="ORF">RFI_13211</name>
</gene>
<feature type="non-terminal residue" evidence="1">
    <location>
        <position position="1"/>
    </location>
</feature>
<accession>X6NDI0</accession>
<protein>
    <submittedName>
        <fullName evidence="1">Uncharacterized protein</fullName>
    </submittedName>
</protein>
<feature type="non-terminal residue" evidence="1">
    <location>
        <position position="279"/>
    </location>
</feature>
<evidence type="ECO:0000313" key="2">
    <source>
        <dbReference type="Proteomes" id="UP000023152"/>
    </source>
</evidence>
<dbReference type="EMBL" id="ASPP01009582">
    <property type="protein sequence ID" value="ETO23948.1"/>
    <property type="molecule type" value="Genomic_DNA"/>
</dbReference>
<reference evidence="1 2" key="1">
    <citation type="journal article" date="2013" name="Curr. Biol.">
        <title>The Genome of the Foraminiferan Reticulomyxa filosa.</title>
        <authorList>
            <person name="Glockner G."/>
            <person name="Hulsmann N."/>
            <person name="Schleicher M."/>
            <person name="Noegel A.A."/>
            <person name="Eichinger L."/>
            <person name="Gallinger C."/>
            <person name="Pawlowski J."/>
            <person name="Sierra R."/>
            <person name="Euteneuer U."/>
            <person name="Pillet L."/>
            <person name="Moustafa A."/>
            <person name="Platzer M."/>
            <person name="Groth M."/>
            <person name="Szafranski K."/>
            <person name="Schliwa M."/>
        </authorList>
    </citation>
    <scope>NUCLEOTIDE SEQUENCE [LARGE SCALE GENOMIC DNA]</scope>
</reference>
<proteinExistence type="predicted"/>
<keyword evidence="2" id="KW-1185">Reference proteome</keyword>
<comment type="caution">
    <text evidence="1">The sequence shown here is derived from an EMBL/GenBank/DDBJ whole genome shotgun (WGS) entry which is preliminary data.</text>
</comment>
<dbReference type="OrthoDB" id="2015333at2759"/>
<evidence type="ECO:0000313" key="1">
    <source>
        <dbReference type="EMBL" id="ETO23948.1"/>
    </source>
</evidence>
<dbReference type="GO" id="GO:0004553">
    <property type="term" value="F:hydrolase activity, hydrolyzing O-glycosyl compounds"/>
    <property type="evidence" value="ECO:0007669"/>
    <property type="project" value="InterPro"/>
</dbReference>